<keyword evidence="2" id="KW-1185">Reference proteome</keyword>
<dbReference type="AlphaFoldDB" id="A0AAV0W4R4"/>
<comment type="caution">
    <text evidence="1">The sequence shown here is derived from an EMBL/GenBank/DDBJ whole genome shotgun (WGS) entry which is preliminary data.</text>
</comment>
<accession>A0AAV0W4R4</accession>
<dbReference type="EMBL" id="CARXXK010000001">
    <property type="protein sequence ID" value="CAI6350737.1"/>
    <property type="molecule type" value="Genomic_DNA"/>
</dbReference>
<protein>
    <submittedName>
        <fullName evidence="1">Uncharacterized protein</fullName>
    </submittedName>
</protein>
<reference evidence="1 2" key="1">
    <citation type="submission" date="2023-01" db="EMBL/GenBank/DDBJ databases">
        <authorList>
            <person name="Whitehead M."/>
        </authorList>
    </citation>
    <scope>NUCLEOTIDE SEQUENCE [LARGE SCALE GENOMIC DNA]</scope>
</reference>
<gene>
    <name evidence="1" type="ORF">MEUPH1_LOCUS7166</name>
</gene>
<dbReference type="Proteomes" id="UP001160148">
    <property type="component" value="Unassembled WGS sequence"/>
</dbReference>
<sequence>MRLGKTEQEKWFESGKGFFSTTLLTRVARGFTAVVQPVDKWSRLPPSVQLNALPRAMRKGWTSAENEEPRIN</sequence>
<evidence type="ECO:0000313" key="1">
    <source>
        <dbReference type="EMBL" id="CAI6350737.1"/>
    </source>
</evidence>
<name>A0AAV0W4R4_9HEMI</name>
<proteinExistence type="predicted"/>
<evidence type="ECO:0000313" key="2">
    <source>
        <dbReference type="Proteomes" id="UP001160148"/>
    </source>
</evidence>
<organism evidence="1 2">
    <name type="scientific">Macrosiphum euphorbiae</name>
    <name type="common">potato aphid</name>
    <dbReference type="NCBI Taxonomy" id="13131"/>
    <lineage>
        <taxon>Eukaryota</taxon>
        <taxon>Metazoa</taxon>
        <taxon>Ecdysozoa</taxon>
        <taxon>Arthropoda</taxon>
        <taxon>Hexapoda</taxon>
        <taxon>Insecta</taxon>
        <taxon>Pterygota</taxon>
        <taxon>Neoptera</taxon>
        <taxon>Paraneoptera</taxon>
        <taxon>Hemiptera</taxon>
        <taxon>Sternorrhyncha</taxon>
        <taxon>Aphidomorpha</taxon>
        <taxon>Aphidoidea</taxon>
        <taxon>Aphididae</taxon>
        <taxon>Macrosiphini</taxon>
        <taxon>Macrosiphum</taxon>
    </lineage>
</organism>